<gene>
    <name evidence="2" type="ORF">RFULGI_LOCUS14638</name>
</gene>
<evidence type="ECO:0000313" key="2">
    <source>
        <dbReference type="EMBL" id="CAG8765414.1"/>
    </source>
</evidence>
<comment type="caution">
    <text evidence="2">The sequence shown here is derived from an EMBL/GenBank/DDBJ whole genome shotgun (WGS) entry which is preliminary data.</text>
</comment>
<name>A0A9N9J796_9GLOM</name>
<dbReference type="Proteomes" id="UP000789396">
    <property type="component" value="Unassembled WGS sequence"/>
</dbReference>
<sequence>LYSSENAKSQLNKRESVQEKSKCSKRQRTFLEMSRRKTCF</sequence>
<evidence type="ECO:0000313" key="3">
    <source>
        <dbReference type="Proteomes" id="UP000789396"/>
    </source>
</evidence>
<feature type="non-terminal residue" evidence="2">
    <location>
        <position position="1"/>
    </location>
</feature>
<protein>
    <submittedName>
        <fullName evidence="2">16137_t:CDS:1</fullName>
    </submittedName>
</protein>
<accession>A0A9N9J796</accession>
<dbReference type="AlphaFoldDB" id="A0A9N9J796"/>
<proteinExistence type="predicted"/>
<keyword evidence="3" id="KW-1185">Reference proteome</keyword>
<feature type="compositionally biased region" description="Polar residues" evidence="1">
    <location>
        <begin position="1"/>
        <end position="10"/>
    </location>
</feature>
<evidence type="ECO:0000256" key="1">
    <source>
        <dbReference type="SAM" id="MobiDB-lite"/>
    </source>
</evidence>
<feature type="compositionally biased region" description="Basic and acidic residues" evidence="1">
    <location>
        <begin position="12"/>
        <end position="22"/>
    </location>
</feature>
<reference evidence="2" key="1">
    <citation type="submission" date="2021-06" db="EMBL/GenBank/DDBJ databases">
        <authorList>
            <person name="Kallberg Y."/>
            <person name="Tangrot J."/>
            <person name="Rosling A."/>
        </authorList>
    </citation>
    <scope>NUCLEOTIDE SEQUENCE</scope>
    <source>
        <strain evidence="2">IN212</strain>
    </source>
</reference>
<organism evidence="2 3">
    <name type="scientific">Racocetra fulgida</name>
    <dbReference type="NCBI Taxonomy" id="60492"/>
    <lineage>
        <taxon>Eukaryota</taxon>
        <taxon>Fungi</taxon>
        <taxon>Fungi incertae sedis</taxon>
        <taxon>Mucoromycota</taxon>
        <taxon>Glomeromycotina</taxon>
        <taxon>Glomeromycetes</taxon>
        <taxon>Diversisporales</taxon>
        <taxon>Gigasporaceae</taxon>
        <taxon>Racocetra</taxon>
    </lineage>
</organism>
<feature type="region of interest" description="Disordered" evidence="1">
    <location>
        <begin position="1"/>
        <end position="25"/>
    </location>
</feature>
<dbReference type="EMBL" id="CAJVPZ010043290">
    <property type="protein sequence ID" value="CAG8765414.1"/>
    <property type="molecule type" value="Genomic_DNA"/>
</dbReference>
<feature type="non-terminal residue" evidence="2">
    <location>
        <position position="40"/>
    </location>
</feature>